<dbReference type="GO" id="GO:0042602">
    <property type="term" value="F:riboflavin reductase (NADPH) activity"/>
    <property type="evidence" value="ECO:0007669"/>
    <property type="project" value="TreeGrafter"/>
</dbReference>
<dbReference type="EMBL" id="JADJIB010000004">
    <property type="protein sequence ID" value="MBK7273761.1"/>
    <property type="molecule type" value="Genomic_DNA"/>
</dbReference>
<evidence type="ECO:0000313" key="3">
    <source>
        <dbReference type="EMBL" id="MBK7273761.1"/>
    </source>
</evidence>
<dbReference type="PANTHER" id="PTHR30466:SF1">
    <property type="entry name" value="FMN REDUCTASE (NADH) RUTF"/>
    <property type="match status" value="1"/>
</dbReference>
<dbReference type="GO" id="GO:0010181">
    <property type="term" value="F:FMN binding"/>
    <property type="evidence" value="ECO:0007669"/>
    <property type="project" value="InterPro"/>
</dbReference>
<dbReference type="AlphaFoldDB" id="A0A935M5X2"/>
<comment type="caution">
    <text evidence="3">The sequence shown here is derived from an EMBL/GenBank/DDBJ whole genome shotgun (WGS) entry which is preliminary data.</text>
</comment>
<protein>
    <submittedName>
        <fullName evidence="3">Flavin reductase</fullName>
    </submittedName>
</protein>
<organism evidence="3 4">
    <name type="scientific">Candidatus Phosphoribacter hodrii</name>
    <dbReference type="NCBI Taxonomy" id="2953743"/>
    <lineage>
        <taxon>Bacteria</taxon>
        <taxon>Bacillati</taxon>
        <taxon>Actinomycetota</taxon>
        <taxon>Actinomycetes</taxon>
        <taxon>Micrococcales</taxon>
        <taxon>Dermatophilaceae</taxon>
        <taxon>Candidatus Phosphoribacter</taxon>
    </lineage>
</organism>
<evidence type="ECO:0000313" key="4">
    <source>
        <dbReference type="Proteomes" id="UP000726105"/>
    </source>
</evidence>
<dbReference type="SMART" id="SM00903">
    <property type="entry name" value="Flavin_Reduct"/>
    <property type="match status" value="1"/>
</dbReference>
<dbReference type="PANTHER" id="PTHR30466">
    <property type="entry name" value="FLAVIN REDUCTASE"/>
    <property type="match status" value="1"/>
</dbReference>
<name>A0A935M5X2_9MICO</name>
<dbReference type="SUPFAM" id="SSF50475">
    <property type="entry name" value="FMN-binding split barrel"/>
    <property type="match status" value="1"/>
</dbReference>
<gene>
    <name evidence="3" type="ORF">IPI13_11555</name>
</gene>
<dbReference type="Gene3D" id="2.30.110.10">
    <property type="entry name" value="Electron Transport, Fmn-binding Protein, Chain A"/>
    <property type="match status" value="1"/>
</dbReference>
<dbReference type="InterPro" id="IPR002563">
    <property type="entry name" value="Flavin_Rdtase-like_dom"/>
</dbReference>
<dbReference type="InterPro" id="IPR050268">
    <property type="entry name" value="NADH-dep_flavin_reductase"/>
</dbReference>
<dbReference type="Proteomes" id="UP000726105">
    <property type="component" value="Unassembled WGS sequence"/>
</dbReference>
<reference evidence="3 4" key="1">
    <citation type="submission" date="2020-10" db="EMBL/GenBank/DDBJ databases">
        <title>Connecting structure to function with the recovery of over 1000 high-quality activated sludge metagenome-assembled genomes encoding full-length rRNA genes using long-read sequencing.</title>
        <authorList>
            <person name="Singleton C.M."/>
            <person name="Petriglieri F."/>
            <person name="Kristensen J.M."/>
            <person name="Kirkegaard R.H."/>
            <person name="Michaelsen T.Y."/>
            <person name="Andersen M.H."/>
            <person name="Karst S.M."/>
            <person name="Dueholm M.S."/>
            <person name="Nielsen P.H."/>
            <person name="Albertsen M."/>
        </authorList>
    </citation>
    <scope>NUCLEOTIDE SEQUENCE [LARGE SCALE GENOMIC DNA]</scope>
    <source>
        <strain evidence="3">Ega_18-Q3-R5-49_MAXAC.001</strain>
    </source>
</reference>
<feature type="domain" description="Flavin reductase like" evidence="2">
    <location>
        <begin position="18"/>
        <end position="166"/>
    </location>
</feature>
<sequence length="168" mass="17693">MNADGLDPVDPGRFRTAFGRFATGVSVVTCLVDGSDHAMTANSLTSVSLAPPLVLVCVERETRFHEAILTAGHWGVSVLGAQARGAAAWFATRGRPLAGQLDPVAHHRSSLTGVALLDDALAWFEVRTTAVYDGGDHSIVVGEVVALSLAEEPPAALTFFRGQYGHLD</sequence>
<evidence type="ECO:0000259" key="2">
    <source>
        <dbReference type="SMART" id="SM00903"/>
    </source>
</evidence>
<proteinExistence type="predicted"/>
<evidence type="ECO:0000256" key="1">
    <source>
        <dbReference type="ARBA" id="ARBA00023002"/>
    </source>
</evidence>
<dbReference type="Pfam" id="PF01613">
    <property type="entry name" value="Flavin_Reduct"/>
    <property type="match status" value="1"/>
</dbReference>
<dbReference type="InterPro" id="IPR012349">
    <property type="entry name" value="Split_barrel_FMN-bd"/>
</dbReference>
<accession>A0A935M5X2</accession>
<keyword evidence="1" id="KW-0560">Oxidoreductase</keyword>